<dbReference type="GO" id="GO:0008270">
    <property type="term" value="F:zinc ion binding"/>
    <property type="evidence" value="ECO:0007669"/>
    <property type="project" value="UniProtKB-KW"/>
</dbReference>
<evidence type="ECO:0000256" key="4">
    <source>
        <dbReference type="PROSITE-ProRule" id="PRU00288"/>
    </source>
</evidence>
<accession>A0A6G1FGL6</accession>
<comment type="caution">
    <text evidence="7">The sequence shown here is derived from an EMBL/GenBank/DDBJ whole genome shotgun (WGS) entry which is preliminary data.</text>
</comment>
<dbReference type="SMART" id="SM00105">
    <property type="entry name" value="ArfGap"/>
    <property type="match status" value="1"/>
</dbReference>
<dbReference type="Pfam" id="PF01412">
    <property type="entry name" value="ArfGap"/>
    <property type="match status" value="1"/>
</dbReference>
<dbReference type="Gene3D" id="1.10.220.150">
    <property type="entry name" value="Arf GTPase activating protein"/>
    <property type="match status" value="1"/>
</dbReference>
<keyword evidence="2 4" id="KW-0863">Zinc-finger</keyword>
<dbReference type="EMBL" id="SPHZ02000001">
    <property type="protein sequence ID" value="KAF0936080.1"/>
    <property type="molecule type" value="Genomic_DNA"/>
</dbReference>
<reference evidence="7 8" key="1">
    <citation type="submission" date="2019-11" db="EMBL/GenBank/DDBJ databases">
        <title>Whole genome sequence of Oryza granulata.</title>
        <authorList>
            <person name="Li W."/>
        </authorList>
    </citation>
    <scope>NUCLEOTIDE SEQUENCE [LARGE SCALE GENOMIC DNA]</scope>
    <source>
        <strain evidence="8">cv. Menghai</strain>
        <tissue evidence="7">Leaf</tissue>
    </source>
</reference>
<feature type="compositionally biased region" description="Basic and acidic residues" evidence="5">
    <location>
        <begin position="304"/>
        <end position="325"/>
    </location>
</feature>
<feature type="region of interest" description="Disordered" evidence="5">
    <location>
        <begin position="235"/>
        <end position="443"/>
    </location>
</feature>
<dbReference type="AlphaFoldDB" id="A0A6G1FGL6"/>
<dbReference type="PANTHER" id="PTHR46085">
    <property type="entry name" value="ARFGAP/RECO-RELATED"/>
    <property type="match status" value="1"/>
</dbReference>
<dbReference type="InterPro" id="IPR037278">
    <property type="entry name" value="ARFGAP/RecO"/>
</dbReference>
<dbReference type="InterPro" id="IPR001164">
    <property type="entry name" value="ArfGAP_dom"/>
</dbReference>
<keyword evidence="3" id="KW-0862">Zinc</keyword>
<feature type="compositionally biased region" description="Pro residues" evidence="5">
    <location>
        <begin position="390"/>
        <end position="413"/>
    </location>
</feature>
<keyword evidence="1" id="KW-0479">Metal-binding</keyword>
<feature type="region of interest" description="Disordered" evidence="5">
    <location>
        <begin position="701"/>
        <end position="724"/>
    </location>
</feature>
<proteinExistence type="predicted"/>
<gene>
    <name evidence="7" type="ORF">E2562_038574</name>
</gene>
<evidence type="ECO:0000256" key="5">
    <source>
        <dbReference type="SAM" id="MobiDB-lite"/>
    </source>
</evidence>
<protein>
    <recommendedName>
        <fullName evidence="6">Arf-GAP domain-containing protein</fullName>
    </recommendedName>
</protein>
<evidence type="ECO:0000313" key="8">
    <source>
        <dbReference type="Proteomes" id="UP000479710"/>
    </source>
</evidence>
<evidence type="ECO:0000259" key="6">
    <source>
        <dbReference type="PROSITE" id="PS50115"/>
    </source>
</evidence>
<dbReference type="InterPro" id="IPR038508">
    <property type="entry name" value="ArfGAP_dom_sf"/>
</dbReference>
<evidence type="ECO:0000256" key="2">
    <source>
        <dbReference type="ARBA" id="ARBA00022771"/>
    </source>
</evidence>
<dbReference type="SUPFAM" id="SSF57863">
    <property type="entry name" value="ArfGap/RecO-like zinc finger"/>
    <property type="match status" value="1"/>
</dbReference>
<feature type="region of interest" description="Disordered" evidence="5">
    <location>
        <begin position="604"/>
        <end position="630"/>
    </location>
</feature>
<dbReference type="GO" id="GO:0005096">
    <property type="term" value="F:GTPase activator activity"/>
    <property type="evidence" value="ECO:0007669"/>
    <property type="project" value="InterPro"/>
</dbReference>
<dbReference type="InterPro" id="IPR044820">
    <property type="entry name" value="AGD14-like"/>
</dbReference>
<dbReference type="CDD" id="cd08838">
    <property type="entry name" value="ArfGap_AGFG"/>
    <property type="match status" value="1"/>
</dbReference>
<dbReference type="OrthoDB" id="6036at2759"/>
<evidence type="ECO:0000256" key="1">
    <source>
        <dbReference type="ARBA" id="ARBA00022723"/>
    </source>
</evidence>
<keyword evidence="8" id="KW-1185">Reference proteome</keyword>
<feature type="non-terminal residue" evidence="7">
    <location>
        <position position="1"/>
    </location>
</feature>
<feature type="domain" description="Arf-GAP" evidence="6">
    <location>
        <begin position="124"/>
        <end position="242"/>
    </location>
</feature>
<dbReference type="PANTHER" id="PTHR46085:SF3">
    <property type="entry name" value="ARF GTPASE ACTIVATING PROTEIN"/>
    <property type="match status" value="1"/>
</dbReference>
<feature type="compositionally biased region" description="Low complexity" evidence="5">
    <location>
        <begin position="466"/>
        <end position="487"/>
    </location>
</feature>
<evidence type="ECO:0000313" key="7">
    <source>
        <dbReference type="EMBL" id="KAF0936080.1"/>
    </source>
</evidence>
<dbReference type="PRINTS" id="PR00405">
    <property type="entry name" value="REVINTRACTNG"/>
</dbReference>
<feature type="compositionally biased region" description="Basic and acidic residues" evidence="5">
    <location>
        <begin position="275"/>
        <end position="290"/>
    </location>
</feature>
<feature type="compositionally biased region" description="Polar residues" evidence="5">
    <location>
        <begin position="425"/>
        <end position="443"/>
    </location>
</feature>
<dbReference type="FunFam" id="1.10.220.150:FF:000005">
    <property type="entry name" value="Arf-GAP domain and FG repeat-containing protein 1"/>
    <property type="match status" value="1"/>
</dbReference>
<feature type="region of interest" description="Disordered" evidence="5">
    <location>
        <begin position="800"/>
        <end position="824"/>
    </location>
</feature>
<feature type="compositionally biased region" description="Polar residues" evidence="5">
    <location>
        <begin position="262"/>
        <end position="273"/>
    </location>
</feature>
<feature type="compositionally biased region" description="Basic and acidic residues" evidence="5">
    <location>
        <begin position="235"/>
        <end position="260"/>
    </location>
</feature>
<evidence type="ECO:0000256" key="3">
    <source>
        <dbReference type="ARBA" id="ARBA00022833"/>
    </source>
</evidence>
<feature type="compositionally biased region" description="Polar residues" evidence="5">
    <location>
        <begin position="608"/>
        <end position="617"/>
    </location>
</feature>
<dbReference type="PROSITE" id="PS50115">
    <property type="entry name" value="ARFGAP"/>
    <property type="match status" value="1"/>
</dbReference>
<feature type="compositionally biased region" description="Basic and acidic residues" evidence="5">
    <location>
        <begin position="332"/>
        <end position="343"/>
    </location>
</feature>
<feature type="region of interest" description="Disordered" evidence="5">
    <location>
        <begin position="456"/>
        <end position="487"/>
    </location>
</feature>
<sequence>GPTLPPETAAPATGCGRSPLAVDRQRSSCLTCPSSPLPVTSPPQTPHEKGWNKKIKLFLLYYYLHAQRSSERGEALRRHHLGLRPRACEISREQSTTGGAPAGFAAAGDPAAMASRLKEDERNERIIRGLLKLPANKRCINCNNLGPQYVCTNFWTFVCTNCSGAHREFTHRVKSVSMAKFTAQEVSALQDGGNEHAREIFFKEWDPHRNSYPDSSNADKLRNFIKHVYVERRYTGERGADRPPRGKDDKDEYSENRRSDGNWGSSRSPPYNESYSDRRSYSGRSDDRNSRYSYGERSPGYEQNDYKKSPRYFDVDDRNREDRSGKTTPVQRFEDCRSSEPQRPDNGSPNYQKETDGSSPVVRPVRDILGDNAPQLRVGEPPKPNVARPLDPPRPVDPPRPIDPPRAIDPPRPNGTRAIEPPPQMQRTSTASSIGSSEGTSEQIKVTNTISLIDFSADPEPSASVPLPQSTPTSQQQPANAQPVQPVNAPAQQPVLEQGKNVSSVSSGGGDWASFDSFGHQQTPQAGNSVNPLESVLAQLSFSETASASNASAFPASASPTSVSNDGGSSFFGAPLGVSGHQASTGISIHGSSVQQTGLATPAAGLPSQVSASSQATRGIPEAAPSIDSRSIGRKELPADIFTSLYPPGPPTMGGWQRTPQLGMGYAMPYQTAMGMQAYPQMAFAQPAYQQPVYPHHAYTQPAKASNPFDLGNEPAPVQAHTQQPLPGPLGASAGMTPPALLGTSSFGVLPQPPQQLYQSPAPPNHYMMQQVPNMSEQLPNSILPMQEGGLASLNMGFDQQTAPRYPQPSTPPSYGSVGGNPFG</sequence>
<dbReference type="Proteomes" id="UP000479710">
    <property type="component" value="Unassembled WGS sequence"/>
</dbReference>
<name>A0A6G1FGL6_9ORYZ</name>
<organism evidence="7 8">
    <name type="scientific">Oryza meyeriana var. granulata</name>
    <dbReference type="NCBI Taxonomy" id="110450"/>
    <lineage>
        <taxon>Eukaryota</taxon>
        <taxon>Viridiplantae</taxon>
        <taxon>Streptophyta</taxon>
        <taxon>Embryophyta</taxon>
        <taxon>Tracheophyta</taxon>
        <taxon>Spermatophyta</taxon>
        <taxon>Magnoliopsida</taxon>
        <taxon>Liliopsida</taxon>
        <taxon>Poales</taxon>
        <taxon>Poaceae</taxon>
        <taxon>BOP clade</taxon>
        <taxon>Oryzoideae</taxon>
        <taxon>Oryzeae</taxon>
        <taxon>Oryzinae</taxon>
        <taxon>Oryza</taxon>
        <taxon>Oryza meyeriana</taxon>
    </lineage>
</organism>